<keyword evidence="2" id="KW-1185">Reference proteome</keyword>
<dbReference type="OrthoDB" id="5413799at2"/>
<evidence type="ECO:0000313" key="2">
    <source>
        <dbReference type="Proteomes" id="UP000318626"/>
    </source>
</evidence>
<protein>
    <submittedName>
        <fullName evidence="1">Uncharacterized protein</fullName>
    </submittedName>
</protein>
<proteinExistence type="predicted"/>
<name>A0A518CCH1_9BACT</name>
<dbReference type="KEGG" id="bvo:Pan97_39800"/>
<evidence type="ECO:0000313" key="1">
    <source>
        <dbReference type="EMBL" id="QDU76923.1"/>
    </source>
</evidence>
<accession>A0A518CCH1</accession>
<dbReference type="Pfam" id="PF13479">
    <property type="entry name" value="AAA_24"/>
    <property type="match status" value="1"/>
</dbReference>
<dbReference type="InterPro" id="IPR027417">
    <property type="entry name" value="P-loop_NTPase"/>
</dbReference>
<dbReference type="AlphaFoldDB" id="A0A518CCH1"/>
<reference evidence="2" key="1">
    <citation type="submission" date="2019-02" db="EMBL/GenBank/DDBJ databases">
        <title>Deep-cultivation of Planctomycetes and their phenomic and genomic characterization uncovers novel biology.</title>
        <authorList>
            <person name="Wiegand S."/>
            <person name="Jogler M."/>
            <person name="Boedeker C."/>
            <person name="Pinto D."/>
            <person name="Vollmers J."/>
            <person name="Rivas-Marin E."/>
            <person name="Kohn T."/>
            <person name="Peeters S.H."/>
            <person name="Heuer A."/>
            <person name="Rast P."/>
            <person name="Oberbeckmann S."/>
            <person name="Bunk B."/>
            <person name="Jeske O."/>
            <person name="Meyerdierks A."/>
            <person name="Storesund J.E."/>
            <person name="Kallscheuer N."/>
            <person name="Luecker S."/>
            <person name="Lage O.M."/>
            <person name="Pohl T."/>
            <person name="Merkel B.J."/>
            <person name="Hornburger P."/>
            <person name="Mueller R.-W."/>
            <person name="Bruemmer F."/>
            <person name="Labrenz M."/>
            <person name="Spormann A.M."/>
            <person name="Op den Camp H."/>
            <person name="Overmann J."/>
            <person name="Amann R."/>
            <person name="Jetten M.S.M."/>
            <person name="Mascher T."/>
            <person name="Medema M.H."/>
            <person name="Devos D.P."/>
            <person name="Kaster A.-K."/>
            <person name="Ovreas L."/>
            <person name="Rohde M."/>
            <person name="Galperin M.Y."/>
            <person name="Jogler C."/>
        </authorList>
    </citation>
    <scope>NUCLEOTIDE SEQUENCE [LARGE SCALE GENOMIC DNA]</scope>
    <source>
        <strain evidence="2">Pan97</strain>
    </source>
</reference>
<dbReference type="EMBL" id="CP036289">
    <property type="protein sequence ID" value="QDU76923.1"/>
    <property type="molecule type" value="Genomic_DNA"/>
</dbReference>
<dbReference type="SUPFAM" id="SSF52540">
    <property type="entry name" value="P-loop containing nucleoside triphosphate hydrolases"/>
    <property type="match status" value="1"/>
</dbReference>
<dbReference type="Proteomes" id="UP000318626">
    <property type="component" value="Chromosome"/>
</dbReference>
<sequence length="262" mass="29385">MSLMDKVQRGRIAKPPRILLYGVEGIGKSTFGAQAPNPIFIQTEDGLDEIDCDKFPLATTYEDVAEALVELRREEHSYETVVIDSLDWLERLAWDKLCLENGVNSIEKVDGGYAKGYTHALTYWREIVDHLNVLRNGRGMVVLRIAHSKVERFEDPESSPYDRFAPRLHKHAAALVSEWCDAVLFATRRIRTQSEDAGFNRKRTIAHAIGKDGGERILRCVGGPSCVAKNRYGITDELPLSWAAFIQSLTNNQQPEGANTNG</sequence>
<dbReference type="RefSeq" id="WP_144975427.1">
    <property type="nucleotide sequence ID" value="NZ_CP036289.1"/>
</dbReference>
<gene>
    <name evidence="1" type="ORF">Pan97_39800</name>
</gene>
<organism evidence="1 2">
    <name type="scientific">Bremerella volcania</name>
    <dbReference type="NCBI Taxonomy" id="2527984"/>
    <lineage>
        <taxon>Bacteria</taxon>
        <taxon>Pseudomonadati</taxon>
        <taxon>Planctomycetota</taxon>
        <taxon>Planctomycetia</taxon>
        <taxon>Pirellulales</taxon>
        <taxon>Pirellulaceae</taxon>
        <taxon>Bremerella</taxon>
    </lineage>
</organism>